<keyword evidence="2" id="KW-1185">Reference proteome</keyword>
<accession>S2Z935</accession>
<dbReference type="PATRIC" id="fig|1125779.3.peg.141"/>
<reference evidence="1 2" key="1">
    <citation type="submission" date="2013-05" db="EMBL/GenBank/DDBJ databases">
        <title>The Genome Sequence of Corynebacterium pyruviciproducens 1773O (ATCC BAA-1742).</title>
        <authorList>
            <consortium name="The Broad Institute Genomics Platform"/>
            <person name="Earl A."/>
            <person name="Ward D."/>
            <person name="Feldgarden M."/>
            <person name="Gevers D."/>
            <person name="Tong J."/>
            <person name="Walker B."/>
            <person name="Young S."/>
            <person name="Zeng Q."/>
            <person name="Gargeya S."/>
            <person name="Fitzgerald M."/>
            <person name="Haas B."/>
            <person name="Abouelleil A."/>
            <person name="Allen A.W."/>
            <person name="Alvarado L."/>
            <person name="Arachchi H.M."/>
            <person name="Berlin A.M."/>
            <person name="Chapman S.B."/>
            <person name="Gainer-Dewar J."/>
            <person name="Goldberg J."/>
            <person name="Griggs A."/>
            <person name="Gujja S."/>
            <person name="Hansen M."/>
            <person name="Howarth C."/>
            <person name="Imamovic A."/>
            <person name="Ireland A."/>
            <person name="Larimer J."/>
            <person name="McCowan C."/>
            <person name="Murphy C."/>
            <person name="Pearson M."/>
            <person name="Poon T.W."/>
            <person name="Priest M."/>
            <person name="Roberts A."/>
            <person name="Saif S."/>
            <person name="Shea T."/>
            <person name="Sisk P."/>
            <person name="Sykes S."/>
            <person name="Wortman J."/>
            <person name="Nusbaum C."/>
            <person name="Birren B."/>
        </authorList>
    </citation>
    <scope>NUCLEOTIDE SEQUENCE [LARGE SCALE GENOMIC DNA]</scope>
    <source>
        <strain evidence="1 2">ATCC BAA-1742</strain>
    </source>
</reference>
<gene>
    <name evidence="1" type="ORF">HMPREF1219_00150</name>
</gene>
<evidence type="ECO:0000313" key="1">
    <source>
        <dbReference type="EMBL" id="EPD70855.1"/>
    </source>
</evidence>
<dbReference type="EMBL" id="ATBY01000002">
    <property type="protein sequence ID" value="EPD70855.1"/>
    <property type="molecule type" value="Genomic_DNA"/>
</dbReference>
<dbReference type="AlphaFoldDB" id="S2Z935"/>
<name>S2Z935_9CORY</name>
<comment type="caution">
    <text evidence="1">The sequence shown here is derived from an EMBL/GenBank/DDBJ whole genome shotgun (WGS) entry which is preliminary data.</text>
</comment>
<dbReference type="RefSeq" id="WP_016457074.1">
    <property type="nucleotide sequence ID" value="NZ_KE150446.1"/>
</dbReference>
<dbReference type="Proteomes" id="UP000014408">
    <property type="component" value="Unassembled WGS sequence"/>
</dbReference>
<organism evidence="1 2">
    <name type="scientific">Corynebacterium pyruviciproducens ATCC BAA-1742</name>
    <dbReference type="NCBI Taxonomy" id="1125779"/>
    <lineage>
        <taxon>Bacteria</taxon>
        <taxon>Bacillati</taxon>
        <taxon>Actinomycetota</taxon>
        <taxon>Actinomycetes</taxon>
        <taxon>Mycobacteriales</taxon>
        <taxon>Corynebacteriaceae</taxon>
        <taxon>Corynebacterium</taxon>
    </lineage>
</organism>
<evidence type="ECO:0000313" key="2">
    <source>
        <dbReference type="Proteomes" id="UP000014408"/>
    </source>
</evidence>
<dbReference type="STRING" id="1125779.HMPREF1219_00150"/>
<dbReference type="HOGENOM" id="CLU_3042484_0_0_11"/>
<proteinExistence type="predicted"/>
<protein>
    <submittedName>
        <fullName evidence="1">Uncharacterized protein</fullName>
    </submittedName>
</protein>
<sequence>MRHLDHLAPTVPTRMETIRILLGKAEDILDQHDGLDEVHELLESAIDETWKEGA</sequence>